<name>A0A833T034_PHYIN</name>
<dbReference type="CDD" id="cd04301">
    <property type="entry name" value="NAT_SF"/>
    <property type="match status" value="1"/>
</dbReference>
<keyword evidence="5" id="KW-1185">Reference proteome</keyword>
<evidence type="ECO:0000313" key="5">
    <source>
        <dbReference type="Proteomes" id="UP000602510"/>
    </source>
</evidence>
<dbReference type="Gene3D" id="3.40.630.30">
    <property type="match status" value="1"/>
</dbReference>
<dbReference type="AlphaFoldDB" id="A0A833T034"/>
<feature type="domain" description="N-acetyltransferase" evidence="2">
    <location>
        <begin position="16"/>
        <end position="180"/>
    </location>
</feature>
<dbReference type="Proteomes" id="UP000602510">
    <property type="component" value="Unassembled WGS sequence"/>
</dbReference>
<sequence>MVPITSSKSTPDSAEIVVREFRNEDLLQVIELFKDGMLQYSKRQQDPHLDDYIANSLKTDLSDIKGTYSTPGGNFWIATPRDDPTLIIGIVGLEAKPNNEGELRRMSVKHTHRRFGIGRLLISTLEHWAVEHGFHKIWLTTGGVMEKARGFYTSMGYTETGTIVVHEQPRFEVIMIEKMLVPTISA</sequence>
<dbReference type="PROSITE" id="PS51186">
    <property type="entry name" value="GNAT"/>
    <property type="match status" value="1"/>
</dbReference>
<dbReference type="PANTHER" id="PTHR13947:SF37">
    <property type="entry name" value="LD18367P"/>
    <property type="match status" value="1"/>
</dbReference>
<evidence type="ECO:0000313" key="3">
    <source>
        <dbReference type="EMBL" id="KAF4044537.1"/>
    </source>
</evidence>
<comment type="caution">
    <text evidence="3">The sequence shown here is derived from an EMBL/GenBank/DDBJ whole genome shotgun (WGS) entry which is preliminary data.</text>
</comment>
<dbReference type="PANTHER" id="PTHR13947">
    <property type="entry name" value="GNAT FAMILY N-ACETYLTRANSFERASE"/>
    <property type="match status" value="1"/>
</dbReference>
<dbReference type="Pfam" id="PF00583">
    <property type="entry name" value="Acetyltransf_1"/>
    <property type="match status" value="1"/>
</dbReference>
<accession>A0A833T034</accession>
<dbReference type="InterPro" id="IPR050769">
    <property type="entry name" value="NAT_camello-type"/>
</dbReference>
<dbReference type="EMBL" id="WSZM01000067">
    <property type="protein sequence ID" value="KAF4044537.1"/>
    <property type="molecule type" value="Genomic_DNA"/>
</dbReference>
<reference evidence="3" key="1">
    <citation type="submission" date="2020-04" db="EMBL/GenBank/DDBJ databases">
        <title>Hybrid Assembly of Korean Phytophthora infestans isolates.</title>
        <authorList>
            <person name="Prokchorchik M."/>
            <person name="Lee Y."/>
            <person name="Seo J."/>
            <person name="Cho J.-H."/>
            <person name="Park Y.-E."/>
            <person name="Jang D.-C."/>
            <person name="Im J.-S."/>
            <person name="Choi J.-G."/>
            <person name="Park H.-J."/>
            <person name="Lee G.-B."/>
            <person name="Lee Y.-G."/>
            <person name="Hong S.-Y."/>
            <person name="Cho K."/>
            <person name="Sohn K.H."/>
        </authorList>
    </citation>
    <scope>NUCLEOTIDE SEQUENCE</scope>
    <source>
        <strain evidence="3">KR_1_A1</strain>
        <strain evidence="4">KR_2_A2</strain>
    </source>
</reference>
<evidence type="ECO:0000256" key="1">
    <source>
        <dbReference type="ARBA" id="ARBA00022679"/>
    </source>
</evidence>
<keyword evidence="1 3" id="KW-0808">Transferase</keyword>
<dbReference type="Proteomes" id="UP000704712">
    <property type="component" value="Unassembled WGS sequence"/>
</dbReference>
<evidence type="ECO:0000259" key="2">
    <source>
        <dbReference type="PROSITE" id="PS51186"/>
    </source>
</evidence>
<evidence type="ECO:0000313" key="4">
    <source>
        <dbReference type="EMBL" id="KAF4148251.1"/>
    </source>
</evidence>
<dbReference type="GO" id="GO:0008080">
    <property type="term" value="F:N-acetyltransferase activity"/>
    <property type="evidence" value="ECO:0007669"/>
    <property type="project" value="InterPro"/>
</dbReference>
<proteinExistence type="predicted"/>
<organism evidence="3 5">
    <name type="scientific">Phytophthora infestans</name>
    <name type="common">Potato late blight agent</name>
    <name type="synonym">Botrytis infestans</name>
    <dbReference type="NCBI Taxonomy" id="4787"/>
    <lineage>
        <taxon>Eukaryota</taxon>
        <taxon>Sar</taxon>
        <taxon>Stramenopiles</taxon>
        <taxon>Oomycota</taxon>
        <taxon>Peronosporomycetes</taxon>
        <taxon>Peronosporales</taxon>
        <taxon>Peronosporaceae</taxon>
        <taxon>Phytophthora</taxon>
    </lineage>
</organism>
<gene>
    <name evidence="3" type="ORF">GN244_ATG03082</name>
    <name evidence="4" type="ORF">GN958_ATG02575</name>
</gene>
<protein>
    <submittedName>
        <fullName evidence="3">Acetyltransferase (GNAT) family</fullName>
    </submittedName>
</protein>
<dbReference type="InterPro" id="IPR000182">
    <property type="entry name" value="GNAT_dom"/>
</dbReference>
<dbReference type="EMBL" id="JAACNO010000312">
    <property type="protein sequence ID" value="KAF4148251.1"/>
    <property type="molecule type" value="Genomic_DNA"/>
</dbReference>
<dbReference type="SUPFAM" id="SSF55729">
    <property type="entry name" value="Acyl-CoA N-acyltransferases (Nat)"/>
    <property type="match status" value="1"/>
</dbReference>
<dbReference type="InterPro" id="IPR016181">
    <property type="entry name" value="Acyl_CoA_acyltransferase"/>
</dbReference>